<dbReference type="InterPro" id="IPR013783">
    <property type="entry name" value="Ig-like_fold"/>
</dbReference>
<dbReference type="PANTHER" id="PTHR34135:SF2">
    <property type="entry name" value="LYSOZYME"/>
    <property type="match status" value="1"/>
</dbReference>
<dbReference type="Proteomes" id="UP000515823">
    <property type="component" value="Chromosome"/>
</dbReference>
<evidence type="ECO:0000313" key="4">
    <source>
        <dbReference type="EMBL" id="QNM06867.1"/>
    </source>
</evidence>
<dbReference type="SUPFAM" id="SSF51445">
    <property type="entry name" value="(Trans)glycosidases"/>
    <property type="match status" value="1"/>
</dbReference>
<gene>
    <name evidence="4" type="ORF">H9Q78_07090</name>
</gene>
<dbReference type="CDD" id="cd00063">
    <property type="entry name" value="FN3"/>
    <property type="match status" value="1"/>
</dbReference>
<organism evidence="4 5">
    <name type="scientific">Qiania dongpingensis</name>
    <dbReference type="NCBI Taxonomy" id="2763669"/>
    <lineage>
        <taxon>Bacteria</taxon>
        <taxon>Bacillati</taxon>
        <taxon>Bacillota</taxon>
        <taxon>Clostridia</taxon>
        <taxon>Lachnospirales</taxon>
        <taxon>Lachnospiraceae</taxon>
        <taxon>Qiania</taxon>
    </lineage>
</organism>
<dbReference type="GO" id="GO:0003796">
    <property type="term" value="F:lysozyme activity"/>
    <property type="evidence" value="ECO:0007669"/>
    <property type="project" value="InterPro"/>
</dbReference>
<dbReference type="SUPFAM" id="SSF49265">
    <property type="entry name" value="Fibronectin type III"/>
    <property type="match status" value="4"/>
</dbReference>
<feature type="domain" description="Fibronectin type-III" evidence="3">
    <location>
        <begin position="980"/>
        <end position="1072"/>
    </location>
</feature>
<dbReference type="PROSITE" id="PS51904">
    <property type="entry name" value="GLYCOSYL_HYDROL_F25_2"/>
    <property type="match status" value="1"/>
</dbReference>
<keyword evidence="2" id="KW-0732">Signal</keyword>
<dbReference type="PANTHER" id="PTHR34135">
    <property type="entry name" value="LYSOZYME"/>
    <property type="match status" value="1"/>
</dbReference>
<dbReference type="GO" id="GO:0016052">
    <property type="term" value="P:carbohydrate catabolic process"/>
    <property type="evidence" value="ECO:0007669"/>
    <property type="project" value="TreeGrafter"/>
</dbReference>
<evidence type="ECO:0000313" key="5">
    <source>
        <dbReference type="Proteomes" id="UP000515823"/>
    </source>
</evidence>
<dbReference type="Gene3D" id="2.60.40.10">
    <property type="entry name" value="Immunoglobulins"/>
    <property type="match status" value="7"/>
</dbReference>
<dbReference type="GO" id="GO:0016998">
    <property type="term" value="P:cell wall macromolecule catabolic process"/>
    <property type="evidence" value="ECO:0007669"/>
    <property type="project" value="InterPro"/>
</dbReference>
<reference evidence="4 5" key="1">
    <citation type="submission" date="2020-08" db="EMBL/GenBank/DDBJ databases">
        <authorList>
            <person name="Liu C."/>
            <person name="Sun Q."/>
        </authorList>
    </citation>
    <scope>NUCLEOTIDE SEQUENCE [LARGE SCALE GENOMIC DNA]</scope>
    <source>
        <strain evidence="4 5">NSJ-38</strain>
    </source>
</reference>
<evidence type="ECO:0000256" key="1">
    <source>
        <dbReference type="ARBA" id="ARBA00010646"/>
    </source>
</evidence>
<dbReference type="Gene3D" id="3.20.20.80">
    <property type="entry name" value="Glycosidases"/>
    <property type="match status" value="1"/>
</dbReference>
<dbReference type="InterPro" id="IPR002053">
    <property type="entry name" value="Glyco_hydro_25"/>
</dbReference>
<dbReference type="GO" id="GO:0009253">
    <property type="term" value="P:peptidoglycan catabolic process"/>
    <property type="evidence" value="ECO:0007669"/>
    <property type="project" value="InterPro"/>
</dbReference>
<dbReference type="InterPro" id="IPR036116">
    <property type="entry name" value="FN3_sf"/>
</dbReference>
<dbReference type="RefSeq" id="WP_249304626.1">
    <property type="nucleotide sequence ID" value="NZ_CP060634.1"/>
</dbReference>
<dbReference type="Pfam" id="PF01183">
    <property type="entry name" value="Glyco_hydro_25"/>
    <property type="match status" value="1"/>
</dbReference>
<dbReference type="InterPro" id="IPR017853">
    <property type="entry name" value="GH"/>
</dbReference>
<proteinExistence type="inferred from homology"/>
<sequence>MKKKIFWYLGTVFLLLMVMAGAASAEGETEAFQLGNSSENILNGGTIASDENGRVFFFDEDTKSLCYYEENQKVVLNNDYGTSLNIWDGYIYYIVDEKEGSVIKKADLETGVSEKVLQTSDKAKQLYVVNGNQFYYLTGDGVVCYTLQDKESVICEADKNITSFIPTAEGIVYSKGSMLEKALYVKGSRFLENVSTYYIIDGYLIMDSSGKTFESDVNSLFSGNPADAVSVYDQSSFSMPWLLHGLNDTCSYCESVHTEVELAGASVVESDAVSVLSSVSAKQQNIVKRARQQAEIEWTALGDVSGWDKNFTFSKGSTYKGIPYGQPVSPKVYVPWDVSLDEFAEYTKDANSLMYTSFGSYGGSTFPYYSSDCSSFVSWAWDLAGRRTTNSLGLVADYVPTQSVYSVQVGDAFVCAGNHAVLVTDVGYDSSGTNIVYVDITEQTPPYPRTTRYGEGGAAGNTLSYLYTKYLQDNYILYRLKDKYSVSYTHNCNVPLDGETCEKCEDKKYKPGTPQILSLSQTSGGAITINWSQADRSDAYGIMRSESPDGEYSLIMTVAGNIFSYNDIGVTHGKVYYYKVYGAKWTDQGWINGDLSASASKKVVLDVPSAPSGLTVKEAENGLLLNWSATQHADAYGILKSNLSNGTYTWIASTGAPTYLDTDVMKGNIYYYKVYGSNYYEDLGWIDGSYSNSVKGVVTLNAPGNIRAVSGAGIHSIKLTWDTVDGTTLYGIMRSDTIDGTYEWIGATWENQYLDENLSSDHSYYYKIYSALLIDGVWYNGIESEPKEARVLSGPDGISIASQNGNALQINWNPVAGAAMYAIYRGQGQTENLDRISIVSGSSYVDTGLSVGATYYYVIQSLSLDNGQMGIGANSATVGARVIPGTPVITEVGPGAGVHGIKVSWTSVSGADCYGIWRSEEKDGTYEWINAVYCGVTNYTDTDRDPNKTYYYKVYASKASGAEWINGQDSAPVGGNVCPAPSYVEVISEDATSIRVSWSEVPGAFGYVVYRSESEGGAGEKLGITNSSFYNDRNLSIGKTYYYTIQTLVLIDGDLGIGNHTEQVNTITTLQTPSINSISSPSLAQGVTLSWNAVPGADAYGILRADKSTGEYVWLNVVWSTTYTDMQIEPSAGYYYKVYATKWKNDTWYDGSASEPAYVETVSSNMAHGLDVSRYSLNVDWPKVKNAGYEFAMIRIGYRRNADGALIEDPYARQNLQGALNAGMDVGVYFFSTAISEEEAVEEARWVQNYISGYNITYPVVYDCEGYDKDTSRMYGLSATQRTNHAVRFLDYIASSGYTPMMYGSKYHLVNSWEIERLDSNYQVWVAQWPVPTPAYPSVGESTYERNYKMWQYAGEVSGVPGVEGLVDLNVMFKNK</sequence>
<dbReference type="SMART" id="SM00060">
    <property type="entry name" value="FN3"/>
    <property type="match status" value="7"/>
</dbReference>
<comment type="similarity">
    <text evidence="1">Belongs to the glycosyl hydrolase 25 family.</text>
</comment>
<keyword evidence="5" id="KW-1185">Reference proteome</keyword>
<evidence type="ECO:0000256" key="2">
    <source>
        <dbReference type="SAM" id="SignalP"/>
    </source>
</evidence>
<dbReference type="PROSITE" id="PS50853">
    <property type="entry name" value="FN3"/>
    <property type="match status" value="1"/>
</dbReference>
<feature type="chain" id="PRO_5028816109" description="Fibronectin type-III domain-containing protein" evidence="2">
    <location>
        <begin position="26"/>
        <end position="1376"/>
    </location>
</feature>
<dbReference type="EMBL" id="CP060634">
    <property type="protein sequence ID" value="QNM06867.1"/>
    <property type="molecule type" value="Genomic_DNA"/>
</dbReference>
<evidence type="ECO:0000259" key="3">
    <source>
        <dbReference type="PROSITE" id="PS50853"/>
    </source>
</evidence>
<dbReference type="KEGG" id="qdo:H9Q78_07090"/>
<protein>
    <recommendedName>
        <fullName evidence="3">Fibronectin type-III domain-containing protein</fullName>
    </recommendedName>
</protein>
<accession>A0A7G9G7T5</accession>
<feature type="signal peptide" evidence="2">
    <location>
        <begin position="1"/>
        <end position="25"/>
    </location>
</feature>
<dbReference type="InterPro" id="IPR003961">
    <property type="entry name" value="FN3_dom"/>
</dbReference>
<name>A0A7G9G7T5_9FIRM</name>